<dbReference type="RefSeq" id="WP_019957887.1">
    <property type="nucleotide sequence ID" value="NZ_CP091512.1"/>
</dbReference>
<evidence type="ECO:0000256" key="2">
    <source>
        <dbReference type="ARBA" id="ARBA00022801"/>
    </source>
</evidence>
<dbReference type="Pfam" id="PF00293">
    <property type="entry name" value="NUDIX"/>
    <property type="match status" value="1"/>
</dbReference>
<keyword evidence="2" id="KW-0378">Hydrolase</keyword>
<evidence type="ECO:0000313" key="4">
    <source>
        <dbReference type="EMBL" id="UOO92547.1"/>
    </source>
</evidence>
<proteinExistence type="predicted"/>
<organism evidence="4 5">
    <name type="scientific">Vitreoscilla stercoraria</name>
    <dbReference type="NCBI Taxonomy" id="61"/>
    <lineage>
        <taxon>Bacteria</taxon>
        <taxon>Pseudomonadati</taxon>
        <taxon>Pseudomonadota</taxon>
        <taxon>Betaproteobacteria</taxon>
        <taxon>Neisseriales</taxon>
        <taxon>Neisseriaceae</taxon>
        <taxon>Vitreoscilla</taxon>
    </lineage>
</organism>
<dbReference type="PROSITE" id="PS51462">
    <property type="entry name" value="NUDIX"/>
    <property type="match status" value="1"/>
</dbReference>
<comment type="cofactor">
    <cofactor evidence="1">
        <name>Mg(2+)</name>
        <dbReference type="ChEBI" id="CHEBI:18420"/>
    </cofactor>
</comment>
<feature type="domain" description="Nudix hydrolase" evidence="3">
    <location>
        <begin position="124"/>
        <end position="266"/>
    </location>
</feature>
<dbReference type="EMBL" id="CP091512">
    <property type="protein sequence ID" value="UOO92547.1"/>
    <property type="molecule type" value="Genomic_DNA"/>
</dbReference>
<name>A0ABY4EGL9_VITST</name>
<gene>
    <name evidence="4" type="ORF">LVJ81_00405</name>
</gene>
<dbReference type="CDD" id="cd03676">
    <property type="entry name" value="NUDIX_Tnr3_like"/>
    <property type="match status" value="1"/>
</dbReference>
<sequence length="289" mass="32711">MTQLTAMVSAQQHNDLLDYLTRSFAVDFTNWQNLSLNGRLLGSLNPRWQQQLQLDLPNLLQMTEQGFHLECRDWLHCADVLQNLGRDWYDLGLFEGWRNEAFDVVDGDEALFSLERSLFRPLGLLSKAVHINGFTERDGETLMWIGTRSPFKAVDPDKLDNLVGGGVGSGECLTEACLREGFEEAGLGSNIMQTLAAPKRILSQRLVERGLHREHLFCYDLDVPAHIQPENQDGEVAAFQLMGIDEVVQAILDQRFMHDAALITINGLLNKGLIDSKHPLSLWLYQQYC</sequence>
<dbReference type="Proteomes" id="UP000832034">
    <property type="component" value="Chromosome"/>
</dbReference>
<dbReference type="InterPro" id="IPR000086">
    <property type="entry name" value="NUDIX_hydrolase_dom"/>
</dbReference>
<dbReference type="Gene3D" id="3.90.79.10">
    <property type="entry name" value="Nucleoside Triphosphate Pyrophosphohydrolase"/>
    <property type="match status" value="1"/>
</dbReference>
<dbReference type="InterPro" id="IPR015797">
    <property type="entry name" value="NUDIX_hydrolase-like_dom_sf"/>
</dbReference>
<evidence type="ECO:0000259" key="3">
    <source>
        <dbReference type="PROSITE" id="PS51462"/>
    </source>
</evidence>
<protein>
    <submittedName>
        <fullName evidence="4">NUDIX domain-containing protein</fullName>
    </submittedName>
</protein>
<dbReference type="SUPFAM" id="SSF55811">
    <property type="entry name" value="Nudix"/>
    <property type="match status" value="1"/>
</dbReference>
<accession>A0ABY4EGL9</accession>
<dbReference type="InterPro" id="IPR020084">
    <property type="entry name" value="NUDIX_hydrolase_CS"/>
</dbReference>
<evidence type="ECO:0000256" key="1">
    <source>
        <dbReference type="ARBA" id="ARBA00001946"/>
    </source>
</evidence>
<dbReference type="PROSITE" id="PS00893">
    <property type="entry name" value="NUDIX_BOX"/>
    <property type="match status" value="1"/>
</dbReference>
<reference evidence="4" key="1">
    <citation type="submission" date="2021-12" db="EMBL/GenBank/DDBJ databases">
        <authorList>
            <person name="Veyrier F.J."/>
        </authorList>
    </citation>
    <scope>NUCLEOTIDE SEQUENCE</scope>
    <source>
        <strain evidence="4">SAG 1488-6</strain>
    </source>
</reference>
<keyword evidence="5" id="KW-1185">Reference proteome</keyword>
<evidence type="ECO:0000313" key="5">
    <source>
        <dbReference type="Proteomes" id="UP000832034"/>
    </source>
</evidence>
<reference evidence="4" key="2">
    <citation type="journal article" date="2022" name="Res Sq">
        <title>Evolution of multicellular longitudinally dividing oral cavity symbionts (Neisseriaceae).</title>
        <authorList>
            <person name="Nyongesa S."/>
            <person name="Weber P."/>
            <person name="Bernet E."/>
            <person name="Pullido F."/>
            <person name="Nieckarz M."/>
            <person name="Delaby M."/>
            <person name="Nieves C."/>
            <person name="Viehboeck T."/>
            <person name="Krause N."/>
            <person name="Rivera-Millot A."/>
            <person name="Nakamura A."/>
            <person name="Vischer N."/>
            <person name="VanNieuwenhze M."/>
            <person name="Brun Y."/>
            <person name="Cava F."/>
            <person name="Bulgheresi S."/>
            <person name="Veyrier F."/>
        </authorList>
    </citation>
    <scope>NUCLEOTIDE SEQUENCE</scope>
    <source>
        <strain evidence="4">SAG 1488-6</strain>
    </source>
</reference>